<dbReference type="InterPro" id="IPR011990">
    <property type="entry name" value="TPR-like_helical_dom_sf"/>
</dbReference>
<dbReference type="InterPro" id="IPR006598">
    <property type="entry name" value="CAP10"/>
</dbReference>
<feature type="domain" description="Glycosyl transferase CAP10" evidence="1">
    <location>
        <begin position="349"/>
        <end position="647"/>
    </location>
</feature>
<proteinExistence type="predicted"/>
<dbReference type="Gene3D" id="1.25.40.10">
    <property type="entry name" value="Tetratricopeptide repeat domain"/>
    <property type="match status" value="1"/>
</dbReference>
<dbReference type="PANTHER" id="PTHR12203">
    <property type="entry name" value="KDEL LYS-ASP-GLU-LEU CONTAINING - RELATED"/>
    <property type="match status" value="1"/>
</dbReference>
<name>A0ABR0ECS7_ZASCE</name>
<dbReference type="SUPFAM" id="SSF48452">
    <property type="entry name" value="TPR-like"/>
    <property type="match status" value="1"/>
</dbReference>
<gene>
    <name evidence="2" type="ORF">PRZ48_009681</name>
</gene>
<evidence type="ECO:0000313" key="2">
    <source>
        <dbReference type="EMBL" id="KAK4499169.1"/>
    </source>
</evidence>
<dbReference type="PANTHER" id="PTHR12203:SF22">
    <property type="entry name" value="CAPSULE ASSOCIATED PROTEIN"/>
    <property type="match status" value="1"/>
</dbReference>
<reference evidence="2 3" key="1">
    <citation type="journal article" date="2023" name="G3 (Bethesda)">
        <title>A chromosome-level genome assembly of Zasmidium syzygii isolated from banana leaves.</title>
        <authorList>
            <person name="van Westerhoven A.C."/>
            <person name="Mehrabi R."/>
            <person name="Talebi R."/>
            <person name="Steentjes M.B.F."/>
            <person name="Corcolon B."/>
            <person name="Chong P.A."/>
            <person name="Kema G.H.J."/>
            <person name="Seidl M.F."/>
        </authorList>
    </citation>
    <scope>NUCLEOTIDE SEQUENCE [LARGE SCALE GENOMIC DNA]</scope>
    <source>
        <strain evidence="2 3">P124</strain>
    </source>
</reference>
<accession>A0ABR0ECS7</accession>
<keyword evidence="3" id="KW-1185">Reference proteome</keyword>
<dbReference type="Pfam" id="PF05686">
    <property type="entry name" value="Glyco_transf_90"/>
    <property type="match status" value="1"/>
</dbReference>
<evidence type="ECO:0000313" key="3">
    <source>
        <dbReference type="Proteomes" id="UP001305779"/>
    </source>
</evidence>
<dbReference type="InterPro" id="IPR051091">
    <property type="entry name" value="O-Glucosyltr/Glycosyltrsf_90"/>
</dbReference>
<protein>
    <recommendedName>
        <fullName evidence="1">Glycosyl transferase CAP10 domain-containing protein</fullName>
    </recommendedName>
</protein>
<organism evidence="2 3">
    <name type="scientific">Zasmidium cellare</name>
    <name type="common">Wine cellar mold</name>
    <name type="synonym">Racodium cellare</name>
    <dbReference type="NCBI Taxonomy" id="395010"/>
    <lineage>
        <taxon>Eukaryota</taxon>
        <taxon>Fungi</taxon>
        <taxon>Dikarya</taxon>
        <taxon>Ascomycota</taxon>
        <taxon>Pezizomycotina</taxon>
        <taxon>Dothideomycetes</taxon>
        <taxon>Dothideomycetidae</taxon>
        <taxon>Mycosphaerellales</taxon>
        <taxon>Mycosphaerellaceae</taxon>
        <taxon>Zasmidium</taxon>
    </lineage>
</organism>
<dbReference type="EMBL" id="JAXOVC010000007">
    <property type="protein sequence ID" value="KAK4499169.1"/>
    <property type="molecule type" value="Genomic_DNA"/>
</dbReference>
<comment type="caution">
    <text evidence="2">The sequence shown here is derived from an EMBL/GenBank/DDBJ whole genome shotgun (WGS) entry which is preliminary data.</text>
</comment>
<dbReference type="Proteomes" id="UP001305779">
    <property type="component" value="Unassembled WGS sequence"/>
</dbReference>
<evidence type="ECO:0000259" key="1">
    <source>
        <dbReference type="SMART" id="SM00672"/>
    </source>
</evidence>
<sequence length="663" mass="75869">MATTSSAELDAMELEAVSYFSLHQYNEAEQVYRRIWQAQMEAKGPDEARREQYNLASVLVKEEKFDEAEPLLREVLGFLEARSNRNRKHFMQQEAGTMRLLVQTLGEEKTEPRTLSRNSHCEVEESHPVDSLLQVANETWSTVINRRTDEIKDGAAAYRARRGRHPPPWFDRWYKNAQSQHVIIVEDFFDQIYRDLEPFWAIDPASIRASLEGWQDVAKVRNGRVTEVPQGRFRTRVWGDMLRKISSELPDLDIALNGLDEPRVLAPWEAINQRMVAADAQKKTMRSLPASSFAQGYPAMVQSEESSSPKPKWITRHDQFKKGLRNSCAPDSPLRKEAESNPHLLRDAFVQNVTASSDICQNPNLLSQHGFLIEPASVNFATSLVPIFSAAKLGVNNDILLPEPAYYSDNKLFSGKDWRGDWSSYFPWGSKIHGLIWRGAATGGHARTDTWKQFHRHRFVSRLNASNVDAENANEGTMAPFKGQEPLQGWLTRMVDVGLSRILCNGPQGEKICPILHQNYKTAPSIKMGQQYKWKYLADIDGNTLSGRFRAFMRSNSAVMKTTIFMEWHDARLFAWKHYIPLDISFDGIYDVMAYFLGMGNKCDHDAAGERIANDGQKWANAVLRKEDMLVYMHRALLEYARIVHDDRDHLGYVQDLLEAEKT</sequence>
<dbReference type="SMART" id="SM00672">
    <property type="entry name" value="CAP10"/>
    <property type="match status" value="1"/>
</dbReference>